<dbReference type="AlphaFoldDB" id="A0A7W5JU59"/>
<reference evidence="1 2" key="1">
    <citation type="submission" date="2020-08" db="EMBL/GenBank/DDBJ databases">
        <title>Sequencing the genomes of 1000 actinobacteria strains.</title>
        <authorList>
            <person name="Klenk H.-P."/>
        </authorList>
    </citation>
    <scope>NUCLEOTIDE SEQUENCE [LARGE SCALE GENOMIC DNA]</scope>
    <source>
        <strain evidence="1 2">DSM 11053</strain>
    </source>
</reference>
<sequence length="141" mass="16116">MTHRTTDPIEVTHAMVRSLWDQVLETPGDLVGIHDRTETLLDQANSETPLVTRGLVTLHSLTRAPAQRREEIGEHRKVWLAEVDRYEADPQGWMRRFFQAMVRDFTNRHGHDRGAQFALKLRRNGLLDPADVPREAVGDGS</sequence>
<gene>
    <name evidence="1" type="ORF">FHX39_001338</name>
</gene>
<dbReference type="Proteomes" id="UP000565572">
    <property type="component" value="Unassembled WGS sequence"/>
</dbReference>
<dbReference type="RefSeq" id="WP_183337349.1">
    <property type="nucleotide sequence ID" value="NZ_JACHZG010000001.1"/>
</dbReference>
<keyword evidence="2" id="KW-1185">Reference proteome</keyword>
<proteinExistence type="predicted"/>
<protein>
    <submittedName>
        <fullName evidence="1">Uncharacterized protein</fullName>
    </submittedName>
</protein>
<comment type="caution">
    <text evidence="1">The sequence shown here is derived from an EMBL/GenBank/DDBJ whole genome shotgun (WGS) entry which is preliminary data.</text>
</comment>
<evidence type="ECO:0000313" key="1">
    <source>
        <dbReference type="EMBL" id="MBB3326394.1"/>
    </source>
</evidence>
<dbReference type="EMBL" id="JACHZG010000001">
    <property type="protein sequence ID" value="MBB3326394.1"/>
    <property type="molecule type" value="Genomic_DNA"/>
</dbReference>
<organism evidence="1 2">
    <name type="scientific">Microlunatus antarcticus</name>
    <dbReference type="NCBI Taxonomy" id="53388"/>
    <lineage>
        <taxon>Bacteria</taxon>
        <taxon>Bacillati</taxon>
        <taxon>Actinomycetota</taxon>
        <taxon>Actinomycetes</taxon>
        <taxon>Propionibacteriales</taxon>
        <taxon>Propionibacteriaceae</taxon>
        <taxon>Microlunatus</taxon>
    </lineage>
</organism>
<name>A0A7W5JU59_9ACTN</name>
<accession>A0A7W5JU59</accession>
<evidence type="ECO:0000313" key="2">
    <source>
        <dbReference type="Proteomes" id="UP000565572"/>
    </source>
</evidence>